<evidence type="ECO:0000259" key="3">
    <source>
        <dbReference type="Pfam" id="PF00496"/>
    </source>
</evidence>
<dbReference type="SUPFAM" id="SSF53850">
    <property type="entry name" value="Periplasmic binding protein-like II"/>
    <property type="match status" value="1"/>
</dbReference>
<dbReference type="GO" id="GO:0043190">
    <property type="term" value="C:ATP-binding cassette (ABC) transporter complex"/>
    <property type="evidence" value="ECO:0007669"/>
    <property type="project" value="InterPro"/>
</dbReference>
<dbReference type="Gene3D" id="3.10.105.10">
    <property type="entry name" value="Dipeptide-binding Protein, Domain 3"/>
    <property type="match status" value="1"/>
</dbReference>
<sequence>MSQAWKKLVIALVAATLAVTGCSSSSGSSSGDGSFEGDTITLGLIAEPATLDFTTGDGAAIPQVLMDNIYETLITVDENGEIVPKLATEWKVSDDRLTYTFTLTDQAKFSNGKQFTADDAAFSINYVKSNWTTAVAKQMQVVESATATSPTELTVKLTTPSNRWLYAMTTRIGAMMTQEGVADLANAPVGTGPYTFGQWNRGDQITLERNDDYWGDEPYFKTVVFKYFKDPTSMNNALLGDQIDIVTTVQAPESIEQFTSGANADKYQLIEGTTNGEVVLSMNQTQGPLADARVRQAIRYGIDKQALMDNCWAGYGTLIGSMAPPTDPWYEDRTGDFPYDEQKAKDLLAETGLGDITLRLRIPTLPYARACGPEVQSQLSKIGINAQIDELEFPAAWLQTVYTNRDYDMSIVAHVEPRDMPTVFGPDYYTSYNNPAVQQMFADADSGTEDQQIAKMQEAAQTISMDAAADFLFLLPNLVLAKNGIEGIQQNALVESARVYDLRAA</sequence>
<dbReference type="GO" id="GO:1904680">
    <property type="term" value="F:peptide transmembrane transporter activity"/>
    <property type="evidence" value="ECO:0007669"/>
    <property type="project" value="TreeGrafter"/>
</dbReference>
<dbReference type="FunCoup" id="A0A7L4YMP6">
    <property type="interactions" value="69"/>
</dbReference>
<dbReference type="OrthoDB" id="5240629at2"/>
<dbReference type="Pfam" id="PF00496">
    <property type="entry name" value="SBP_bac_5"/>
    <property type="match status" value="1"/>
</dbReference>
<name>A0A7L4YMP6_9ACTN</name>
<dbReference type="AlphaFoldDB" id="A0A7L4YMP6"/>
<proteinExistence type="predicted"/>
<evidence type="ECO:0000256" key="1">
    <source>
        <dbReference type="ARBA" id="ARBA00022729"/>
    </source>
</evidence>
<feature type="chain" id="PRO_5038810121" evidence="2">
    <location>
        <begin position="26"/>
        <end position="505"/>
    </location>
</feature>
<gene>
    <name evidence="4" type="ORF">EK0264_09770</name>
</gene>
<dbReference type="EMBL" id="CP047156">
    <property type="protein sequence ID" value="QHC00545.1"/>
    <property type="molecule type" value="Genomic_DNA"/>
</dbReference>
<dbReference type="PANTHER" id="PTHR30290:SF38">
    <property type="entry name" value="D,D-DIPEPTIDE-BINDING PERIPLASMIC PROTEIN DDPA-RELATED"/>
    <property type="match status" value="1"/>
</dbReference>
<evidence type="ECO:0000313" key="5">
    <source>
        <dbReference type="Proteomes" id="UP000463857"/>
    </source>
</evidence>
<dbReference type="InterPro" id="IPR039424">
    <property type="entry name" value="SBP_5"/>
</dbReference>
<dbReference type="PANTHER" id="PTHR30290">
    <property type="entry name" value="PERIPLASMIC BINDING COMPONENT OF ABC TRANSPORTER"/>
    <property type="match status" value="1"/>
</dbReference>
<dbReference type="Gene3D" id="3.40.190.10">
    <property type="entry name" value="Periplasmic binding protein-like II"/>
    <property type="match status" value="1"/>
</dbReference>
<evidence type="ECO:0000313" key="4">
    <source>
        <dbReference type="EMBL" id="QHC00545.1"/>
    </source>
</evidence>
<dbReference type="InterPro" id="IPR000914">
    <property type="entry name" value="SBP_5_dom"/>
</dbReference>
<reference evidence="4 5" key="1">
    <citation type="journal article" date="2018" name="Int. J. Syst. Evol. Microbiol.">
        <title>Epidermidibacterium keratini gen. nov., sp. nov., a member of the family Sporichthyaceae, isolated from keratin epidermis.</title>
        <authorList>
            <person name="Lee D.G."/>
            <person name="Trujillo M.E."/>
            <person name="Kang S."/>
            <person name="Nam J.J."/>
            <person name="Kim Y.J."/>
        </authorList>
    </citation>
    <scope>NUCLEOTIDE SEQUENCE [LARGE SCALE GENOMIC DNA]</scope>
    <source>
        <strain evidence="4 5">EPI-7</strain>
    </source>
</reference>
<protein>
    <submittedName>
        <fullName evidence="4">ABC transporter substrate-binding protein</fullName>
    </submittedName>
</protein>
<feature type="domain" description="Solute-binding protein family 5" evidence="3">
    <location>
        <begin position="81"/>
        <end position="424"/>
    </location>
</feature>
<dbReference type="CDD" id="cd08494">
    <property type="entry name" value="PBP2_NikA_DppA_OppA_like_6"/>
    <property type="match status" value="1"/>
</dbReference>
<evidence type="ECO:0000256" key="2">
    <source>
        <dbReference type="SAM" id="SignalP"/>
    </source>
</evidence>
<dbReference type="GO" id="GO:0015833">
    <property type="term" value="P:peptide transport"/>
    <property type="evidence" value="ECO:0007669"/>
    <property type="project" value="TreeGrafter"/>
</dbReference>
<keyword evidence="5" id="KW-1185">Reference proteome</keyword>
<dbReference type="GO" id="GO:0042597">
    <property type="term" value="C:periplasmic space"/>
    <property type="evidence" value="ECO:0007669"/>
    <property type="project" value="UniProtKB-ARBA"/>
</dbReference>
<dbReference type="PROSITE" id="PS51257">
    <property type="entry name" value="PROKAR_LIPOPROTEIN"/>
    <property type="match status" value="1"/>
</dbReference>
<dbReference type="InterPro" id="IPR030678">
    <property type="entry name" value="Peptide/Ni-bd"/>
</dbReference>
<dbReference type="RefSeq" id="WP_159545134.1">
    <property type="nucleotide sequence ID" value="NZ_CP047156.1"/>
</dbReference>
<dbReference type="PIRSF" id="PIRSF002741">
    <property type="entry name" value="MppA"/>
    <property type="match status" value="1"/>
</dbReference>
<dbReference type="InParanoid" id="A0A7L4YMP6"/>
<dbReference type="KEGG" id="eke:EK0264_09770"/>
<organism evidence="4 5">
    <name type="scientific">Epidermidibacterium keratini</name>
    <dbReference type="NCBI Taxonomy" id="1891644"/>
    <lineage>
        <taxon>Bacteria</taxon>
        <taxon>Bacillati</taxon>
        <taxon>Actinomycetota</taxon>
        <taxon>Actinomycetes</taxon>
        <taxon>Sporichthyales</taxon>
        <taxon>Sporichthyaceae</taxon>
        <taxon>Epidermidibacterium</taxon>
    </lineage>
</organism>
<keyword evidence="1 2" id="KW-0732">Signal</keyword>
<feature type="signal peptide" evidence="2">
    <location>
        <begin position="1"/>
        <end position="25"/>
    </location>
</feature>
<dbReference type="Proteomes" id="UP000463857">
    <property type="component" value="Chromosome"/>
</dbReference>
<accession>A0A7L4YMP6</accession>